<accession>A0A518N416</accession>
<dbReference type="KEGG" id="lug:FPZ22_07000"/>
<dbReference type="GO" id="GO:0071111">
    <property type="term" value="F:cyclic-guanylate-specific phosphodiesterase activity"/>
    <property type="evidence" value="ECO:0007669"/>
    <property type="project" value="InterPro"/>
</dbReference>
<organism evidence="2 3">
    <name type="scientific">Luteimonas granuli</name>
    <dbReference type="NCBI Taxonomy" id="1176533"/>
    <lineage>
        <taxon>Bacteria</taxon>
        <taxon>Pseudomonadati</taxon>
        <taxon>Pseudomonadota</taxon>
        <taxon>Gammaproteobacteria</taxon>
        <taxon>Lysobacterales</taxon>
        <taxon>Lysobacteraceae</taxon>
        <taxon>Luteimonas</taxon>
    </lineage>
</organism>
<dbReference type="InterPro" id="IPR035919">
    <property type="entry name" value="EAL_sf"/>
</dbReference>
<evidence type="ECO:0000259" key="1">
    <source>
        <dbReference type="PROSITE" id="PS50883"/>
    </source>
</evidence>
<dbReference type="Pfam" id="PF00563">
    <property type="entry name" value="EAL"/>
    <property type="match status" value="1"/>
</dbReference>
<dbReference type="SUPFAM" id="SSF55073">
    <property type="entry name" value="Nucleotide cyclase"/>
    <property type="match status" value="1"/>
</dbReference>
<evidence type="ECO:0000313" key="3">
    <source>
        <dbReference type="Proteomes" id="UP000316584"/>
    </source>
</evidence>
<dbReference type="Gene3D" id="3.30.450.40">
    <property type="match status" value="1"/>
</dbReference>
<dbReference type="AlphaFoldDB" id="A0A518N416"/>
<protein>
    <submittedName>
        <fullName evidence="2">Sensor domain-containing phosphodiesterase</fullName>
    </submittedName>
</protein>
<dbReference type="InterPro" id="IPR001633">
    <property type="entry name" value="EAL_dom"/>
</dbReference>
<feature type="domain" description="EAL" evidence="1">
    <location>
        <begin position="352"/>
        <end position="606"/>
    </location>
</feature>
<dbReference type="InterPro" id="IPR029787">
    <property type="entry name" value="Nucleotide_cyclase"/>
</dbReference>
<dbReference type="InterPro" id="IPR029016">
    <property type="entry name" value="GAF-like_dom_sf"/>
</dbReference>
<dbReference type="EMBL" id="CP042218">
    <property type="protein sequence ID" value="QDW66670.1"/>
    <property type="molecule type" value="Genomic_DNA"/>
</dbReference>
<dbReference type="Pfam" id="PF00990">
    <property type="entry name" value="GGDEF"/>
    <property type="match status" value="1"/>
</dbReference>
<name>A0A518N416_9GAMM</name>
<proteinExistence type="predicted"/>
<dbReference type="OrthoDB" id="197861at2"/>
<dbReference type="SMART" id="SM00267">
    <property type="entry name" value="GGDEF"/>
    <property type="match status" value="1"/>
</dbReference>
<dbReference type="InterPro" id="IPR003018">
    <property type="entry name" value="GAF"/>
</dbReference>
<keyword evidence="3" id="KW-1185">Reference proteome</keyword>
<reference evidence="2 3" key="1">
    <citation type="submission" date="2019-07" db="EMBL/GenBank/DDBJ databases">
        <title>Full genome sequence of Luteimonas sp. Gr-4.</title>
        <authorList>
            <person name="Im W.-T."/>
        </authorList>
    </citation>
    <scope>NUCLEOTIDE SEQUENCE [LARGE SCALE GENOMIC DNA]</scope>
    <source>
        <strain evidence="2 3">Gr-4</strain>
    </source>
</reference>
<dbReference type="SUPFAM" id="SSF55781">
    <property type="entry name" value="GAF domain-like"/>
    <property type="match status" value="1"/>
</dbReference>
<dbReference type="Pfam" id="PF01590">
    <property type="entry name" value="GAF"/>
    <property type="match status" value="1"/>
</dbReference>
<dbReference type="InterPro" id="IPR043128">
    <property type="entry name" value="Rev_trsase/Diguanyl_cyclase"/>
</dbReference>
<dbReference type="SMART" id="SM00052">
    <property type="entry name" value="EAL"/>
    <property type="match status" value="1"/>
</dbReference>
<evidence type="ECO:0000313" key="2">
    <source>
        <dbReference type="EMBL" id="QDW66670.1"/>
    </source>
</evidence>
<dbReference type="CDD" id="cd01948">
    <property type="entry name" value="EAL"/>
    <property type="match status" value="1"/>
</dbReference>
<gene>
    <name evidence="2" type="ORF">FPZ22_07000</name>
</gene>
<sequence>MPQRVLEEDARARRYGRALVALTRDISTQQSLESGLARICEVAAETLGVERVNVWRLDPDRHVLRCIHSYDQRNGGVHNPPGYDETLDVREYRRWLDDVRLIDAEDVQQHEALTASREALGDYFERHGVASLLDAPVRGDGELLGVVGHEQVGRQRAWSVADRAFAASIADCVVILAEICRRRAAERRLRYLELHDPQTNLPNRDHLLEVVHSALRTADRAVTVIHLQVEIDEGDRVAGLAAVASALRDGIGAEATLARVRDDAFALVPHRSLRGVAALDLAGRCMELAEQAGTPSGLRAWAGIAFSHDLAEPSADRLLRNAELAVQRVRSMGGLERCEVFDAGRHRGLLKRMRTERALREAHERGNLHVHYQPVVDLAAGRIRGAEALLRWHDGAVWRPACEFIDVAESSGLIVPLGRWVLVEACTAAAAWQGVEGEPPPQLSVNVSARQVAQPGLVPDVAAALEASGLAPGRLWLELTETALLPDTPIAIDALGRLRALGVHMVLDDFGTGHSSFARLKHLPIDGLKIDRDFVADLPDDPLDMAIVCSVVAVADKAGLVVVAEGVETPRQADALLECGVVKAQGYHYGRAMPEADLRGMFARPG</sequence>
<dbReference type="PANTHER" id="PTHR33121">
    <property type="entry name" value="CYCLIC DI-GMP PHOSPHODIESTERASE PDEF"/>
    <property type="match status" value="1"/>
</dbReference>
<dbReference type="InterPro" id="IPR050706">
    <property type="entry name" value="Cyclic-di-GMP_PDE-like"/>
</dbReference>
<dbReference type="Gene3D" id="3.20.20.450">
    <property type="entry name" value="EAL domain"/>
    <property type="match status" value="1"/>
</dbReference>
<dbReference type="Gene3D" id="3.30.70.270">
    <property type="match status" value="1"/>
</dbReference>
<dbReference type="SMART" id="SM00065">
    <property type="entry name" value="GAF"/>
    <property type="match status" value="1"/>
</dbReference>
<dbReference type="PANTHER" id="PTHR33121:SF70">
    <property type="entry name" value="SIGNALING PROTEIN YKOW"/>
    <property type="match status" value="1"/>
</dbReference>
<dbReference type="Proteomes" id="UP000316584">
    <property type="component" value="Chromosome"/>
</dbReference>
<dbReference type="RefSeq" id="WP_144891627.1">
    <property type="nucleotide sequence ID" value="NZ_CP042218.1"/>
</dbReference>
<dbReference type="SUPFAM" id="SSF141868">
    <property type="entry name" value="EAL domain-like"/>
    <property type="match status" value="1"/>
</dbReference>
<dbReference type="PROSITE" id="PS50883">
    <property type="entry name" value="EAL"/>
    <property type="match status" value="1"/>
</dbReference>
<dbReference type="InterPro" id="IPR000160">
    <property type="entry name" value="GGDEF_dom"/>
</dbReference>